<proteinExistence type="predicted"/>
<dbReference type="EMBL" id="JBELQE010000085">
    <property type="protein sequence ID" value="MER2251448.1"/>
    <property type="molecule type" value="Genomic_DNA"/>
</dbReference>
<evidence type="ECO:0000259" key="1">
    <source>
        <dbReference type="Pfam" id="PF01909"/>
    </source>
</evidence>
<dbReference type="SUPFAM" id="SSF81301">
    <property type="entry name" value="Nucleotidyltransferase"/>
    <property type="match status" value="1"/>
</dbReference>
<comment type="caution">
    <text evidence="2">The sequence shown here is derived from an EMBL/GenBank/DDBJ whole genome shotgun (WGS) entry which is preliminary data.</text>
</comment>
<dbReference type="Pfam" id="PF01909">
    <property type="entry name" value="NTP_transf_2"/>
    <property type="match status" value="1"/>
</dbReference>
<dbReference type="CDD" id="cd05403">
    <property type="entry name" value="NT_KNTase_like"/>
    <property type="match status" value="1"/>
</dbReference>
<reference evidence="2 3" key="1">
    <citation type="submission" date="2024-06" db="EMBL/GenBank/DDBJ databases">
        <authorList>
            <person name="Campbell A.G."/>
        </authorList>
    </citation>
    <scope>NUCLEOTIDE SEQUENCE [LARGE SCALE GENOMIC DNA]</scope>
    <source>
        <strain evidence="2 3">EM12</strain>
    </source>
</reference>
<gene>
    <name evidence="2" type="ORF">ABS772_16135</name>
</gene>
<keyword evidence="3" id="KW-1185">Reference proteome</keyword>
<dbReference type="InterPro" id="IPR043519">
    <property type="entry name" value="NT_sf"/>
</dbReference>
<accession>A0ABV1QQ48</accession>
<dbReference type="RefSeq" id="WP_350395847.1">
    <property type="nucleotide sequence ID" value="NZ_JBELQE010000085.1"/>
</dbReference>
<feature type="domain" description="Polymerase nucleotidyl transferase" evidence="1">
    <location>
        <begin position="27"/>
        <end position="92"/>
    </location>
</feature>
<evidence type="ECO:0000313" key="3">
    <source>
        <dbReference type="Proteomes" id="UP001480955"/>
    </source>
</evidence>
<sequence length="124" mass="13972">MSDFEPSMEAHRSSFPDEVTERGVRAFLNRIDGHYPIREAFLFGSRARGTHRADSDADLAIVLEGDSAERSRVSGEMAEIAFDILMETGLLVQAVPLWESEWREPERSPNPTLIASIRRDGVRL</sequence>
<dbReference type="Gene3D" id="3.30.460.10">
    <property type="entry name" value="Beta Polymerase, domain 2"/>
    <property type="match status" value="1"/>
</dbReference>
<evidence type="ECO:0000313" key="2">
    <source>
        <dbReference type="EMBL" id="MER2251448.1"/>
    </source>
</evidence>
<name>A0ABV1QQ48_9HYPH</name>
<organism evidence="2 3">
    <name type="scientific">Methylorubrum podarium</name>
    <dbReference type="NCBI Taxonomy" id="200476"/>
    <lineage>
        <taxon>Bacteria</taxon>
        <taxon>Pseudomonadati</taxon>
        <taxon>Pseudomonadota</taxon>
        <taxon>Alphaproteobacteria</taxon>
        <taxon>Hyphomicrobiales</taxon>
        <taxon>Methylobacteriaceae</taxon>
        <taxon>Methylorubrum</taxon>
    </lineage>
</organism>
<dbReference type="Proteomes" id="UP001480955">
    <property type="component" value="Unassembled WGS sequence"/>
</dbReference>
<dbReference type="InterPro" id="IPR002934">
    <property type="entry name" value="Polymerase_NTP_transf_dom"/>
</dbReference>
<protein>
    <submittedName>
        <fullName evidence="2">Nucleotidyltransferase domain-containing protein</fullName>
    </submittedName>
</protein>